<feature type="domain" description="Haemolysin activator HlyB C-terminal" evidence="2">
    <location>
        <begin position="214"/>
        <end position="273"/>
    </location>
</feature>
<keyword evidence="4" id="KW-1185">Reference proteome</keyword>
<keyword evidence="1" id="KW-0732">Signal</keyword>
<protein>
    <recommendedName>
        <fullName evidence="2">Haemolysin activator HlyB C-terminal domain-containing protein</fullName>
    </recommendedName>
</protein>
<proteinExistence type="predicted"/>
<evidence type="ECO:0000313" key="3">
    <source>
        <dbReference type="EMBL" id="GGD20847.1"/>
    </source>
</evidence>
<reference evidence="4" key="1">
    <citation type="journal article" date="2019" name="Int. J. Syst. Evol. Microbiol.">
        <title>The Global Catalogue of Microorganisms (GCM) 10K type strain sequencing project: providing services to taxonomists for standard genome sequencing and annotation.</title>
        <authorList>
            <consortium name="The Broad Institute Genomics Platform"/>
            <consortium name="The Broad Institute Genome Sequencing Center for Infectious Disease"/>
            <person name="Wu L."/>
            <person name="Ma J."/>
        </authorList>
    </citation>
    <scope>NUCLEOTIDE SEQUENCE [LARGE SCALE GENOMIC DNA]</scope>
    <source>
        <strain evidence="4">CGMCC 1.12922</strain>
    </source>
</reference>
<dbReference type="Pfam" id="PF03865">
    <property type="entry name" value="ShlB"/>
    <property type="match status" value="2"/>
</dbReference>
<evidence type="ECO:0000313" key="4">
    <source>
        <dbReference type="Proteomes" id="UP000617355"/>
    </source>
</evidence>
<sequence>MHKLAAAVMVTLVAFSATAQDAAPIETTIGGGDQAGNRPSDAAIEAAEEAVRAAARATERAVAPAGAGEARMPPGAALFVLREIRFTPSGYLEASSLAAIEATLLGRRFRADDLSAITDAVARVYAERGIVLAQPIVTGVDPANGRVEVELFEARIGAVRVASGLSRPEYYRWRLGLRTGDLADTRIIDARLNRLALTDGVAFDANFVPGSERGQTDLVAEVSEPKRLTGEITADNYGTPAQGTLRLGATLRNAALTGWNDPLALSISRGAGALSLSASYGRVITPSGAALSITAGYDRAETRAAPRVETQTRFAELSLAVPTLVEERRRVSFGLGMHWFSEQSDIAGAPLLDQAGGYLSLGTTAAWFGDFASIQVSQALRLLRYDDAITGATGIGGVLLPGDLTIAAPITRELSFSLRAGWQLAVAAPLPARFKFSSASPYAVRGYPTGLQSGDSGWFARAQFEYALPAEVLPEELSLTPFVFADTGEAHDYVAGRNVGQGRLASAGIGMSMTTGEGVFADAFVARPLRDVPGFTAGGRWSAFARVGLRF</sequence>
<dbReference type="RefSeq" id="WP_188525727.1">
    <property type="nucleotide sequence ID" value="NZ_BMGI01000001.1"/>
</dbReference>
<dbReference type="InterPro" id="IPR051544">
    <property type="entry name" value="TPS_OM_transporter"/>
</dbReference>
<dbReference type="Proteomes" id="UP000617355">
    <property type="component" value="Unassembled WGS sequence"/>
</dbReference>
<gene>
    <name evidence="3" type="ORF">GCM10011358_01770</name>
</gene>
<name>A0ABQ1QA82_9RHOB</name>
<dbReference type="EMBL" id="BMGI01000001">
    <property type="protein sequence ID" value="GGD20847.1"/>
    <property type="molecule type" value="Genomic_DNA"/>
</dbReference>
<dbReference type="InterPro" id="IPR005565">
    <property type="entry name" value="Hemolysn_activator_HlyB_C"/>
</dbReference>
<evidence type="ECO:0000256" key="1">
    <source>
        <dbReference type="SAM" id="SignalP"/>
    </source>
</evidence>
<dbReference type="PANTHER" id="PTHR34597">
    <property type="entry name" value="SLR1661 PROTEIN"/>
    <property type="match status" value="1"/>
</dbReference>
<organism evidence="3 4">
    <name type="scientific">Sinisalibacter lacisalsi</name>
    <dbReference type="NCBI Taxonomy" id="1526570"/>
    <lineage>
        <taxon>Bacteria</taxon>
        <taxon>Pseudomonadati</taxon>
        <taxon>Pseudomonadota</taxon>
        <taxon>Alphaproteobacteria</taxon>
        <taxon>Rhodobacterales</taxon>
        <taxon>Roseobacteraceae</taxon>
        <taxon>Sinisalibacter</taxon>
    </lineage>
</organism>
<feature type="chain" id="PRO_5046299098" description="Haemolysin activator HlyB C-terminal domain-containing protein" evidence="1">
    <location>
        <begin position="20"/>
        <end position="551"/>
    </location>
</feature>
<feature type="signal peptide" evidence="1">
    <location>
        <begin position="1"/>
        <end position="19"/>
    </location>
</feature>
<dbReference type="Gene3D" id="3.10.20.310">
    <property type="entry name" value="membrane protein fhac"/>
    <property type="match status" value="1"/>
</dbReference>
<accession>A0ABQ1QA82</accession>
<feature type="domain" description="Haemolysin activator HlyB C-terminal" evidence="2">
    <location>
        <begin position="404"/>
        <end position="512"/>
    </location>
</feature>
<evidence type="ECO:0000259" key="2">
    <source>
        <dbReference type="Pfam" id="PF03865"/>
    </source>
</evidence>
<dbReference type="Gene3D" id="2.40.160.50">
    <property type="entry name" value="membrane protein fhac: a member of the omp85/tpsb transporter family"/>
    <property type="match status" value="1"/>
</dbReference>
<comment type="caution">
    <text evidence="3">The sequence shown here is derived from an EMBL/GenBank/DDBJ whole genome shotgun (WGS) entry which is preliminary data.</text>
</comment>
<dbReference type="PANTHER" id="PTHR34597:SF1">
    <property type="entry name" value="HEME_HEMOPEXIN TRANSPORTER PROTEIN HUXB"/>
    <property type="match status" value="1"/>
</dbReference>